<dbReference type="Gene3D" id="3.30.1460.10">
    <property type="match status" value="1"/>
</dbReference>
<accession>A0A125RM67</accession>
<dbReference type="NCBIfam" id="NF041550">
    <property type="entry name" value="CesT_sub"/>
    <property type="match status" value="1"/>
</dbReference>
<evidence type="ECO:0000313" key="1">
    <source>
        <dbReference type="EMBL" id="AMD40287.1"/>
    </source>
</evidence>
<dbReference type="SUPFAM" id="SSF69635">
    <property type="entry name" value="Type III secretory system chaperone-like"/>
    <property type="match status" value="1"/>
</dbReference>
<dbReference type="AlphaFoldDB" id="A0A125RM67"/>
<organism evidence="1">
    <name type="scientific">Pseudomonas fluorescens</name>
    <dbReference type="NCBI Taxonomy" id="294"/>
    <lineage>
        <taxon>Bacteria</taxon>
        <taxon>Pseudomonadati</taxon>
        <taxon>Pseudomonadota</taxon>
        <taxon>Gammaproteobacteria</taxon>
        <taxon>Pseudomonadales</taxon>
        <taxon>Pseudomonadaceae</taxon>
        <taxon>Pseudomonas</taxon>
    </lineage>
</organism>
<proteinExistence type="predicted"/>
<protein>
    <submittedName>
        <fullName evidence="1">RspG</fullName>
    </submittedName>
</protein>
<name>A0A125RM67_PSEFL</name>
<reference evidence="1" key="1">
    <citation type="submission" date="2015-08" db="EMBL/GenBank/DDBJ databases">
        <title>Identification and characterization of a type III secretion system in Pseudomonas fluorescens 2P24.</title>
        <authorList>
            <person name="Wei H.-L."/>
        </authorList>
    </citation>
    <scope>NUCLEOTIDE SEQUENCE</scope>
    <source>
        <strain evidence="1">2P24</strain>
    </source>
</reference>
<dbReference type="RefSeq" id="WP_109752480.1">
    <property type="nucleotide sequence ID" value="NZ_CP025542.1"/>
</dbReference>
<sequence length="145" mass="16079">MQCHELRTQLTRWSASVDGPEHFGLVIDDGEATFSKLDEALLVSVELTVPMTHEVVLEDLLRLAHPSLSRFPGALARSPQDGRLWLLTQLAPDGHIDDLIEALEALLNQRDTWQSILNKDQRAAAAPVARRLSHSHLLGTGNRHA</sequence>
<dbReference type="EMBL" id="KT582783">
    <property type="protein sequence ID" value="AMD40287.1"/>
    <property type="molecule type" value="Genomic_DNA"/>
</dbReference>
<gene>
    <name evidence="1" type="primary">rspG</name>
</gene>